<dbReference type="Gene3D" id="2.60.40.2230">
    <property type="entry name" value="Uncharacterised protein YcnI-like PF07987, DUF1775"/>
    <property type="match status" value="1"/>
</dbReference>
<dbReference type="CDD" id="cd08545">
    <property type="entry name" value="YcnI_like"/>
    <property type="match status" value="1"/>
</dbReference>
<keyword evidence="3" id="KW-0732">Signal</keyword>
<protein>
    <submittedName>
        <fullName evidence="5">YcnI family protein</fullName>
    </submittedName>
</protein>
<gene>
    <name evidence="5" type="ORF">ACFOYW_10060</name>
</gene>
<keyword evidence="2" id="KW-0812">Transmembrane</keyword>
<keyword evidence="6" id="KW-1185">Reference proteome</keyword>
<feature type="transmembrane region" description="Helical" evidence="2">
    <location>
        <begin position="210"/>
        <end position="234"/>
    </location>
</feature>
<dbReference type="Pfam" id="PF07987">
    <property type="entry name" value="DUF1775"/>
    <property type="match status" value="1"/>
</dbReference>
<evidence type="ECO:0000256" key="1">
    <source>
        <dbReference type="SAM" id="MobiDB-lite"/>
    </source>
</evidence>
<evidence type="ECO:0000256" key="2">
    <source>
        <dbReference type="SAM" id="Phobius"/>
    </source>
</evidence>
<feature type="region of interest" description="Disordered" evidence="1">
    <location>
        <begin position="153"/>
        <end position="179"/>
    </location>
</feature>
<evidence type="ECO:0000259" key="4">
    <source>
        <dbReference type="Pfam" id="PF07987"/>
    </source>
</evidence>
<dbReference type="InterPro" id="IPR012533">
    <property type="entry name" value="YcnI-copper_dom"/>
</dbReference>
<dbReference type="InterPro" id="IPR038507">
    <property type="entry name" value="YcnI-like_sf"/>
</dbReference>
<evidence type="ECO:0000256" key="3">
    <source>
        <dbReference type="SAM" id="SignalP"/>
    </source>
</evidence>
<dbReference type="RefSeq" id="WP_390228798.1">
    <property type="nucleotide sequence ID" value="NZ_JBHSCN010000005.1"/>
</dbReference>
<comment type="caution">
    <text evidence="5">The sequence shown here is derived from an EMBL/GenBank/DDBJ whole genome shotgun (WGS) entry which is preliminary data.</text>
</comment>
<feature type="signal peptide" evidence="3">
    <location>
        <begin position="1"/>
        <end position="22"/>
    </location>
</feature>
<organism evidence="5 6">
    <name type="scientific">Gryllotalpicola reticulitermitis</name>
    <dbReference type="NCBI Taxonomy" id="1184153"/>
    <lineage>
        <taxon>Bacteria</taxon>
        <taxon>Bacillati</taxon>
        <taxon>Actinomycetota</taxon>
        <taxon>Actinomycetes</taxon>
        <taxon>Micrococcales</taxon>
        <taxon>Microbacteriaceae</taxon>
        <taxon>Gryllotalpicola</taxon>
    </lineage>
</organism>
<reference evidence="6" key="1">
    <citation type="journal article" date="2019" name="Int. J. Syst. Evol. Microbiol.">
        <title>The Global Catalogue of Microorganisms (GCM) 10K type strain sequencing project: providing services to taxonomists for standard genome sequencing and annotation.</title>
        <authorList>
            <consortium name="The Broad Institute Genomics Platform"/>
            <consortium name="The Broad Institute Genome Sequencing Center for Infectious Disease"/>
            <person name="Wu L."/>
            <person name="Ma J."/>
        </authorList>
    </citation>
    <scope>NUCLEOTIDE SEQUENCE [LARGE SCALE GENOMIC DNA]</scope>
    <source>
        <strain evidence="6">CGMCC 1.10363</strain>
    </source>
</reference>
<accession>A0ABV8Q7Y8</accession>
<sequence length="240" mass="23882">MNKRIPLRAAVALATGTALALAVPLAASAHVRISPDTAVPGGYSYISFRVPTESATASTVGLTIQLPTDTPFTSVSYEAVPGWTAKVTTSTLAKPVTIDGTKVTEAPTAVTFTATGSGIAPGQFGVFTLSLGIVPKTGQVMLPATQRYSDGSVVKWNEPTPASGTEPQNPAPTLYIENAPPAGDPSLATSISAAPAPASASSSSSSGLTVAALSVGGAGLVIGVAGLIVALLALSRRRGA</sequence>
<feature type="chain" id="PRO_5046949565" evidence="3">
    <location>
        <begin position="23"/>
        <end position="240"/>
    </location>
</feature>
<dbReference type="Proteomes" id="UP001595900">
    <property type="component" value="Unassembled WGS sequence"/>
</dbReference>
<name>A0ABV8Q7Y8_9MICO</name>
<dbReference type="EMBL" id="JBHSCN010000005">
    <property type="protein sequence ID" value="MFC4243718.1"/>
    <property type="molecule type" value="Genomic_DNA"/>
</dbReference>
<evidence type="ECO:0000313" key="6">
    <source>
        <dbReference type="Proteomes" id="UP001595900"/>
    </source>
</evidence>
<keyword evidence="2" id="KW-1133">Transmembrane helix</keyword>
<proteinExistence type="predicted"/>
<evidence type="ECO:0000313" key="5">
    <source>
        <dbReference type="EMBL" id="MFC4243718.1"/>
    </source>
</evidence>
<keyword evidence="2" id="KW-0472">Membrane</keyword>
<feature type="domain" description="YncI copper-binding" evidence="4">
    <location>
        <begin position="30"/>
        <end position="175"/>
    </location>
</feature>